<keyword evidence="4" id="KW-1003">Cell membrane</keyword>
<gene>
    <name evidence="14" type="ORF">TELCIR_11612</name>
</gene>
<evidence type="ECO:0000256" key="7">
    <source>
        <dbReference type="ARBA" id="ARBA00022949"/>
    </source>
</evidence>
<dbReference type="GO" id="GO:0034220">
    <property type="term" value="P:monoatomic ion transmembrane transport"/>
    <property type="evidence" value="ECO:0007669"/>
    <property type="project" value="UniProtKB-KW"/>
</dbReference>
<proteinExistence type="predicted"/>
<evidence type="ECO:0000256" key="11">
    <source>
        <dbReference type="ARBA" id="ARBA00023303"/>
    </source>
</evidence>
<keyword evidence="10 13" id="KW-0472">Membrane</keyword>
<sequence>MALYYTVSTVIQTINAWLQLDTVLCVLSLNIYYEKLFIFLWFWLLFVAIVSTSNSIYWIGSLCVSTKLSLNSDEKRRRTMDGRRSGPQSDRRRKTATEELQIRLTVDFSCVLTSNPVMNHSDNYATQCSFPE</sequence>
<evidence type="ECO:0000313" key="14">
    <source>
        <dbReference type="EMBL" id="PIO66667.1"/>
    </source>
</evidence>
<keyword evidence="6" id="KW-0303">Gap junction</keyword>
<keyword evidence="3" id="KW-0813">Transport</keyword>
<keyword evidence="11" id="KW-0407">Ion channel</keyword>
<dbReference type="Pfam" id="PF00876">
    <property type="entry name" value="Innexin"/>
    <property type="match status" value="1"/>
</dbReference>
<dbReference type="PANTHER" id="PTHR11893">
    <property type="entry name" value="INNEXIN"/>
    <property type="match status" value="1"/>
</dbReference>
<evidence type="ECO:0000256" key="4">
    <source>
        <dbReference type="ARBA" id="ARBA00022475"/>
    </source>
</evidence>
<dbReference type="AlphaFoldDB" id="A0A2G9U8R3"/>
<keyword evidence="5 13" id="KW-0812">Transmembrane</keyword>
<dbReference type="InterPro" id="IPR000990">
    <property type="entry name" value="Innexin"/>
</dbReference>
<dbReference type="EMBL" id="KZ348104">
    <property type="protein sequence ID" value="PIO66667.1"/>
    <property type="molecule type" value="Genomic_DNA"/>
</dbReference>
<dbReference type="GO" id="GO:0005921">
    <property type="term" value="C:gap junction"/>
    <property type="evidence" value="ECO:0007669"/>
    <property type="project" value="UniProtKB-SubCell"/>
</dbReference>
<dbReference type="Proteomes" id="UP000230423">
    <property type="component" value="Unassembled WGS sequence"/>
</dbReference>
<evidence type="ECO:0000256" key="1">
    <source>
        <dbReference type="ARBA" id="ARBA00004610"/>
    </source>
</evidence>
<evidence type="ECO:0000313" key="15">
    <source>
        <dbReference type="Proteomes" id="UP000230423"/>
    </source>
</evidence>
<evidence type="ECO:0000256" key="13">
    <source>
        <dbReference type="SAM" id="Phobius"/>
    </source>
</evidence>
<dbReference type="GO" id="GO:0005886">
    <property type="term" value="C:plasma membrane"/>
    <property type="evidence" value="ECO:0007669"/>
    <property type="project" value="UniProtKB-SubCell"/>
</dbReference>
<keyword evidence="8 13" id="KW-1133">Transmembrane helix</keyword>
<keyword evidence="7" id="KW-0965">Cell junction</keyword>
<accession>A0A2G9U8R3</accession>
<evidence type="ECO:0000256" key="12">
    <source>
        <dbReference type="SAM" id="MobiDB-lite"/>
    </source>
</evidence>
<dbReference type="GO" id="GO:0005243">
    <property type="term" value="F:gap junction channel activity"/>
    <property type="evidence" value="ECO:0007669"/>
    <property type="project" value="TreeGrafter"/>
</dbReference>
<keyword evidence="9" id="KW-0406">Ion transport</keyword>
<organism evidence="14 15">
    <name type="scientific">Teladorsagia circumcincta</name>
    <name type="common">Brown stomach worm</name>
    <name type="synonym">Ostertagia circumcincta</name>
    <dbReference type="NCBI Taxonomy" id="45464"/>
    <lineage>
        <taxon>Eukaryota</taxon>
        <taxon>Metazoa</taxon>
        <taxon>Ecdysozoa</taxon>
        <taxon>Nematoda</taxon>
        <taxon>Chromadorea</taxon>
        <taxon>Rhabditida</taxon>
        <taxon>Rhabditina</taxon>
        <taxon>Rhabditomorpha</taxon>
        <taxon>Strongyloidea</taxon>
        <taxon>Trichostrongylidae</taxon>
        <taxon>Teladorsagia</taxon>
    </lineage>
</organism>
<comment type="subcellular location">
    <subcellularLocation>
        <location evidence="1">Cell junction</location>
        <location evidence="1">Gap junction</location>
    </subcellularLocation>
    <subcellularLocation>
        <location evidence="2">Cell membrane</location>
        <topology evidence="2">Multi-pass membrane protein</topology>
    </subcellularLocation>
</comment>
<feature type="compositionally biased region" description="Basic and acidic residues" evidence="12">
    <location>
        <begin position="72"/>
        <end position="84"/>
    </location>
</feature>
<evidence type="ECO:0000256" key="6">
    <source>
        <dbReference type="ARBA" id="ARBA00022868"/>
    </source>
</evidence>
<dbReference type="PANTHER" id="PTHR11893:SF10">
    <property type="entry name" value="INNEXIN-6"/>
    <property type="match status" value="1"/>
</dbReference>
<evidence type="ECO:0000256" key="3">
    <source>
        <dbReference type="ARBA" id="ARBA00022448"/>
    </source>
</evidence>
<evidence type="ECO:0008006" key="16">
    <source>
        <dbReference type="Google" id="ProtNLM"/>
    </source>
</evidence>
<dbReference type="OrthoDB" id="5810447at2759"/>
<evidence type="ECO:0000256" key="10">
    <source>
        <dbReference type="ARBA" id="ARBA00023136"/>
    </source>
</evidence>
<feature type="transmembrane region" description="Helical" evidence="13">
    <location>
        <begin position="36"/>
        <end position="59"/>
    </location>
</feature>
<name>A0A2G9U8R3_TELCI</name>
<feature type="region of interest" description="Disordered" evidence="12">
    <location>
        <begin position="72"/>
        <end position="95"/>
    </location>
</feature>
<evidence type="ECO:0000256" key="9">
    <source>
        <dbReference type="ARBA" id="ARBA00023065"/>
    </source>
</evidence>
<keyword evidence="15" id="KW-1185">Reference proteome</keyword>
<evidence type="ECO:0000256" key="5">
    <source>
        <dbReference type="ARBA" id="ARBA00022692"/>
    </source>
</evidence>
<reference evidence="14 15" key="1">
    <citation type="submission" date="2015-09" db="EMBL/GenBank/DDBJ databases">
        <title>Draft genome of the parasitic nematode Teladorsagia circumcincta isolate WARC Sus (inbred).</title>
        <authorList>
            <person name="Mitreva M."/>
        </authorList>
    </citation>
    <scope>NUCLEOTIDE SEQUENCE [LARGE SCALE GENOMIC DNA]</scope>
    <source>
        <strain evidence="14 15">S</strain>
    </source>
</reference>
<evidence type="ECO:0000256" key="2">
    <source>
        <dbReference type="ARBA" id="ARBA00004651"/>
    </source>
</evidence>
<protein>
    <recommendedName>
        <fullName evidence="16">Innexin</fullName>
    </recommendedName>
</protein>
<evidence type="ECO:0000256" key="8">
    <source>
        <dbReference type="ARBA" id="ARBA00022989"/>
    </source>
</evidence>